<keyword evidence="1" id="KW-0472">Membrane</keyword>
<dbReference type="Proteomes" id="UP000006868">
    <property type="component" value="Plasmid pSC2"/>
</dbReference>
<dbReference type="GO" id="GO:0004252">
    <property type="term" value="F:serine-type endopeptidase activity"/>
    <property type="evidence" value="ECO:0007669"/>
    <property type="project" value="InterPro"/>
</dbReference>
<dbReference type="SUPFAM" id="SSF50156">
    <property type="entry name" value="PDZ domain-like"/>
    <property type="match status" value="1"/>
</dbReference>
<evidence type="ECO:0000313" key="4">
    <source>
        <dbReference type="EMBL" id="ADO59950.1"/>
    </source>
</evidence>
<organism evidence="4 5">
    <name type="scientific">Paenibacillus polymyxa (strain SC2)</name>
    <name type="common">Bacillus polymyxa</name>
    <dbReference type="NCBI Taxonomy" id="886882"/>
    <lineage>
        <taxon>Bacteria</taxon>
        <taxon>Bacillati</taxon>
        <taxon>Bacillota</taxon>
        <taxon>Bacilli</taxon>
        <taxon>Bacillales</taxon>
        <taxon>Paenibacillaceae</taxon>
        <taxon>Paenibacillus</taxon>
    </lineage>
</organism>
<keyword evidence="1" id="KW-0812">Transmembrane</keyword>
<dbReference type="SUPFAM" id="SSF54211">
    <property type="entry name" value="Ribosomal protein S5 domain 2-like"/>
    <property type="match status" value="1"/>
</dbReference>
<feature type="domain" description="PDZ" evidence="3">
    <location>
        <begin position="155"/>
        <end position="205"/>
    </location>
</feature>
<dbReference type="Gene3D" id="3.30.230.10">
    <property type="match status" value="1"/>
</dbReference>
<evidence type="ECO:0000256" key="1">
    <source>
        <dbReference type="SAM" id="Phobius"/>
    </source>
</evidence>
<dbReference type="InterPro" id="IPR014721">
    <property type="entry name" value="Ribsml_uS5_D2-typ_fold_subgr"/>
</dbReference>
<dbReference type="Gene3D" id="2.30.42.10">
    <property type="match status" value="1"/>
</dbReference>
<dbReference type="GO" id="GO:0004176">
    <property type="term" value="F:ATP-dependent peptidase activity"/>
    <property type="evidence" value="ECO:0007669"/>
    <property type="project" value="InterPro"/>
</dbReference>
<dbReference type="InterPro" id="IPR008269">
    <property type="entry name" value="Lon_proteolytic"/>
</dbReference>
<dbReference type="GO" id="GO:0006508">
    <property type="term" value="P:proteolysis"/>
    <property type="evidence" value="ECO:0007669"/>
    <property type="project" value="InterPro"/>
</dbReference>
<evidence type="ECO:0000259" key="3">
    <source>
        <dbReference type="Pfam" id="PF13180"/>
    </source>
</evidence>
<reference evidence="4 5" key="1">
    <citation type="journal article" date="2011" name="J. Bacteriol.">
        <title>Complete genome sequence of Paenibacillus polymyxa SC2, a strain of plant growth-promoting Rhizobacterium with broad-spectrum antimicrobial activity.</title>
        <authorList>
            <person name="Ma M."/>
            <person name="Wang C."/>
            <person name="Ding Y."/>
            <person name="Li L."/>
            <person name="Shen D."/>
            <person name="Jiang X."/>
            <person name="Guan D."/>
            <person name="Cao F."/>
            <person name="Chen H."/>
            <person name="Feng R."/>
            <person name="Wang X."/>
            <person name="Ge Y."/>
            <person name="Yao L."/>
            <person name="Bing X."/>
            <person name="Yang X."/>
            <person name="Li J."/>
            <person name="Du B."/>
        </authorList>
    </citation>
    <scope>NUCLEOTIDE SEQUENCE [LARGE SCALE GENOMIC DNA]</scope>
    <source>
        <strain evidence="4 5">SC2</strain>
        <plasmid evidence="5">pSC2</plasmid>
    </source>
</reference>
<feature type="transmembrane region" description="Helical" evidence="1">
    <location>
        <begin position="9"/>
        <end position="31"/>
    </location>
</feature>
<proteinExistence type="predicted"/>
<dbReference type="InterPro" id="IPR020568">
    <property type="entry name" value="Ribosomal_Su5_D2-typ_SF"/>
</dbReference>
<dbReference type="AlphaFoldDB" id="E3ELB8"/>
<dbReference type="Pfam" id="PF05362">
    <property type="entry name" value="Lon_C"/>
    <property type="match status" value="1"/>
</dbReference>
<dbReference type="eggNOG" id="COG3480">
    <property type="taxonomic scope" value="Bacteria"/>
</dbReference>
<dbReference type="InterPro" id="IPR001478">
    <property type="entry name" value="PDZ"/>
</dbReference>
<dbReference type="HOGENOM" id="CLU_806190_0_0_9"/>
<dbReference type="InterPro" id="IPR036034">
    <property type="entry name" value="PDZ_sf"/>
</dbReference>
<sequence length="344" mass="38182">MKVVNKWTAIYLAITALFVSVLIGGIILSYLPPQEQTEKVKEGGLVDVNQFIQSETLGGKEVPSAHFYLTYVYSNAPKNRLEELRNRWMGYEGRAAPPQACNSFSYDDEQEYGHRILPYMSQNAISAALHAVHIEPIGIWKEPVVLTTSFHSKIAKLFEPGDKLISLNGEEVTTGEDFNLLLNEHQEGDRITVLIERGGTRKEVSFIADERDCNHQLTAGILPETTLDITNVDEEKVVNTKKMKFVGNSAGLMISLGIVQHLKPDVNLTHGKKIAGTGSINVVGNVGRIGSLDVKIRTAMKEGADVFLYPKSQMMDIPVEDHEKIKLIPVDTLDEAIEQLTKLN</sequence>
<name>E3ELB8_PAEPS</name>
<evidence type="ECO:0000313" key="5">
    <source>
        <dbReference type="Proteomes" id="UP000006868"/>
    </source>
</evidence>
<dbReference type="Pfam" id="PF13180">
    <property type="entry name" value="PDZ_2"/>
    <property type="match status" value="1"/>
</dbReference>
<geneLocation type="plasmid" evidence="4 5">
    <name>pSC2</name>
</geneLocation>
<feature type="domain" description="Lon proteolytic" evidence="2">
    <location>
        <begin position="247"/>
        <end position="339"/>
    </location>
</feature>
<dbReference type="EMBL" id="CP002214">
    <property type="protein sequence ID" value="ADO59950.1"/>
    <property type="molecule type" value="Genomic_DNA"/>
</dbReference>
<gene>
    <name evidence="4" type="ORF">PPSC2_28435</name>
</gene>
<evidence type="ECO:0008006" key="6">
    <source>
        <dbReference type="Google" id="ProtNLM"/>
    </source>
</evidence>
<dbReference type="RefSeq" id="WP_013386364.1">
    <property type="nucleotide sequence ID" value="NC_014628.2"/>
</dbReference>
<keyword evidence="4" id="KW-0614">Plasmid</keyword>
<dbReference type="OrthoDB" id="2356897at2"/>
<dbReference type="KEGG" id="ppm:PPSC2_28435"/>
<dbReference type="PATRIC" id="fig|886882.15.peg.6031"/>
<accession>E3ELB8</accession>
<keyword evidence="1" id="KW-1133">Transmembrane helix</keyword>
<protein>
    <recommendedName>
        <fullName evidence="6">PDZ domain-containing protein</fullName>
    </recommendedName>
</protein>
<evidence type="ECO:0000259" key="2">
    <source>
        <dbReference type="Pfam" id="PF05362"/>
    </source>
</evidence>